<feature type="compositionally biased region" description="Basic and acidic residues" evidence="1">
    <location>
        <begin position="284"/>
        <end position="302"/>
    </location>
</feature>
<feature type="compositionally biased region" description="Basic residues" evidence="1">
    <location>
        <begin position="721"/>
        <end position="733"/>
    </location>
</feature>
<feature type="compositionally biased region" description="Basic and acidic residues" evidence="1">
    <location>
        <begin position="92"/>
        <end position="107"/>
    </location>
</feature>
<dbReference type="EMBL" id="BFEA01000589">
    <property type="protein sequence ID" value="GBG86992.1"/>
    <property type="molecule type" value="Genomic_DNA"/>
</dbReference>
<feature type="compositionally biased region" description="Basic and acidic residues" evidence="1">
    <location>
        <begin position="518"/>
        <end position="533"/>
    </location>
</feature>
<evidence type="ECO:0000313" key="2">
    <source>
        <dbReference type="EMBL" id="GBG86992.1"/>
    </source>
</evidence>
<protein>
    <submittedName>
        <fullName evidence="2">Uncharacterized protein</fullName>
    </submittedName>
</protein>
<feature type="compositionally biased region" description="Polar residues" evidence="1">
    <location>
        <begin position="675"/>
        <end position="685"/>
    </location>
</feature>
<reference evidence="2 3" key="1">
    <citation type="journal article" date="2018" name="Cell">
        <title>The Chara Genome: Secondary Complexity and Implications for Plant Terrestrialization.</title>
        <authorList>
            <person name="Nishiyama T."/>
            <person name="Sakayama H."/>
            <person name="Vries J.D."/>
            <person name="Buschmann H."/>
            <person name="Saint-Marcoux D."/>
            <person name="Ullrich K.K."/>
            <person name="Haas F.B."/>
            <person name="Vanderstraeten L."/>
            <person name="Becker D."/>
            <person name="Lang D."/>
            <person name="Vosolsobe S."/>
            <person name="Rombauts S."/>
            <person name="Wilhelmsson P.K.I."/>
            <person name="Janitza P."/>
            <person name="Kern R."/>
            <person name="Heyl A."/>
            <person name="Rumpler F."/>
            <person name="Villalobos L.I.A.C."/>
            <person name="Clay J.M."/>
            <person name="Skokan R."/>
            <person name="Toyoda A."/>
            <person name="Suzuki Y."/>
            <person name="Kagoshima H."/>
            <person name="Schijlen E."/>
            <person name="Tajeshwar N."/>
            <person name="Catarino B."/>
            <person name="Hetherington A.J."/>
            <person name="Saltykova A."/>
            <person name="Bonnot C."/>
            <person name="Breuninger H."/>
            <person name="Symeonidi A."/>
            <person name="Radhakrishnan G.V."/>
            <person name="Van Nieuwerburgh F."/>
            <person name="Deforce D."/>
            <person name="Chang C."/>
            <person name="Karol K.G."/>
            <person name="Hedrich R."/>
            <person name="Ulvskov P."/>
            <person name="Glockner G."/>
            <person name="Delwiche C.F."/>
            <person name="Petrasek J."/>
            <person name="Van de Peer Y."/>
            <person name="Friml J."/>
            <person name="Beilby M."/>
            <person name="Dolan L."/>
            <person name="Kohara Y."/>
            <person name="Sugano S."/>
            <person name="Fujiyama A."/>
            <person name="Delaux P.-M."/>
            <person name="Quint M."/>
            <person name="TheiBen G."/>
            <person name="Hagemann M."/>
            <person name="Harholt J."/>
            <person name="Dunand C."/>
            <person name="Zachgo S."/>
            <person name="Langdale J."/>
            <person name="Maumus F."/>
            <person name="Straeten D.V.D."/>
            <person name="Gould S.B."/>
            <person name="Rensing S.A."/>
        </authorList>
    </citation>
    <scope>NUCLEOTIDE SEQUENCE [LARGE SCALE GENOMIC DNA]</scope>
    <source>
        <strain evidence="2 3">S276</strain>
    </source>
</reference>
<feature type="region of interest" description="Disordered" evidence="1">
    <location>
        <begin position="465"/>
        <end position="685"/>
    </location>
</feature>
<organism evidence="2 3">
    <name type="scientific">Chara braunii</name>
    <name type="common">Braun's stonewort</name>
    <dbReference type="NCBI Taxonomy" id="69332"/>
    <lineage>
        <taxon>Eukaryota</taxon>
        <taxon>Viridiplantae</taxon>
        <taxon>Streptophyta</taxon>
        <taxon>Charophyceae</taxon>
        <taxon>Charales</taxon>
        <taxon>Characeae</taxon>
        <taxon>Chara</taxon>
    </lineage>
</organism>
<feature type="compositionally biased region" description="Low complexity" evidence="1">
    <location>
        <begin position="611"/>
        <end position="623"/>
    </location>
</feature>
<feature type="compositionally biased region" description="Basic and acidic residues" evidence="1">
    <location>
        <begin position="64"/>
        <end position="74"/>
    </location>
</feature>
<feature type="compositionally biased region" description="Polar residues" evidence="1">
    <location>
        <begin position="483"/>
        <end position="495"/>
    </location>
</feature>
<feature type="compositionally biased region" description="Basic and acidic residues" evidence="1">
    <location>
        <begin position="188"/>
        <end position="206"/>
    </location>
</feature>
<sequence>MNDMDRGEMIDMVARSLINGGELRSFVRGLVIEARKKVEGIEQQIEELHVELDRCIQEPSPQGREGKASDESTEKAAALSNRGGDVVADDAIQERGSKRGETRERALRGVAHPLSGRQGRSAGGTKRGSREVVPKGKQLAYLSSTSTDNDSSSSDSSDSDGPILGVRRPGMSTVPLVNRDCPGTNRSGSHENDDDKNGGGDAEPSHVHIPPVPSRWEARSDSSCSESSDSEEEDRPSGRAAEYDNDGVRTAAVCRGSYPVISISEGEDRRSGPEYGDDVVQTAEIHRGSGAVRDRNRDDCVHDSGLTMEPPTAFGPKVRGYENRGQSSPKGAPRAFGVNIRGPESRDESSHVASQSRAAVMRSTLEEASDVEKVEPQESGRRSQHITGTEGMSREGIYWEDDPTGRLPGPSYTASEQRATVAGGPDGLLRSKGRVQFGLPTVKEEIEEGVTEACPIVISPGLEDDKGAAAAAAAAAGDGGRQSHATNKATSNELTNAGAETWRRLPQQNGRRGLNDNSTRKSGEHTTDWRGAEGAHAGYNRGGGGKGSSNNGGGRGRAAVDVEQSSSVLQASSVRVAAQGLDSCSRSQRLGDVRVSEPVSGAKSDPEVVPSSSSSLWSSSSASLDDCGNTVEAGESESTLSEGRQVVSDPDYSAAWRNRAQATAKFGSSAPGPASAQQKNSSQETMDQMAAFGESDVPNSSVSAGEHFWRRVIKVGESSLKRNKSGSEKRKKSSKQENSVEHSDDGQKQSAMDPKITTLKKKILTVFPSKQHYVDVFGQLIVEEARSVIADKARLLGAATSEGLWALHSHDKNASDGFQYAQYAERSTKTGRDAANMLTIDTLVVVESADDQSEQPLLGAIHRHSAGMCVIKTLPGIPWPLSARLRKLDCMKSLKRMYEAVWAFRSLQVEYSDIILNPNCKRKERLKPGIGQQVDDARAQMEASGFKAWVDKNLFNSSQLLAVATAIRRKKTITLIQ</sequence>
<feature type="region of interest" description="Disordered" evidence="1">
    <location>
        <begin position="57"/>
        <end position="432"/>
    </location>
</feature>
<feature type="non-terminal residue" evidence="2">
    <location>
        <position position="977"/>
    </location>
</feature>
<evidence type="ECO:0000313" key="3">
    <source>
        <dbReference type="Proteomes" id="UP000265515"/>
    </source>
</evidence>
<gene>
    <name evidence="2" type="ORF">CBR_g44447</name>
</gene>
<evidence type="ECO:0000256" key="1">
    <source>
        <dbReference type="SAM" id="MobiDB-lite"/>
    </source>
</evidence>
<feature type="compositionally biased region" description="Gly residues" evidence="1">
    <location>
        <begin position="540"/>
        <end position="556"/>
    </location>
</feature>
<feature type="compositionally biased region" description="Basic and acidic residues" evidence="1">
    <location>
        <begin position="370"/>
        <end position="381"/>
    </location>
</feature>
<dbReference type="Gramene" id="GBG86992">
    <property type="protein sequence ID" value="GBG86992"/>
    <property type="gene ID" value="CBR_g44447"/>
</dbReference>
<comment type="caution">
    <text evidence="2">The sequence shown here is derived from an EMBL/GenBank/DDBJ whole genome shotgun (WGS) entry which is preliminary data.</text>
</comment>
<feature type="compositionally biased region" description="Basic and acidic residues" evidence="1">
    <location>
        <begin position="734"/>
        <end position="747"/>
    </location>
</feature>
<proteinExistence type="predicted"/>
<accession>A0A388LXN8</accession>
<dbReference type="AlphaFoldDB" id="A0A388LXN8"/>
<feature type="compositionally biased region" description="Polar residues" evidence="1">
    <location>
        <begin position="563"/>
        <end position="573"/>
    </location>
</feature>
<dbReference type="Proteomes" id="UP000265515">
    <property type="component" value="Unassembled WGS sequence"/>
</dbReference>
<keyword evidence="3" id="KW-1185">Reference proteome</keyword>
<feature type="region of interest" description="Disordered" evidence="1">
    <location>
        <begin position="720"/>
        <end position="753"/>
    </location>
</feature>
<feature type="compositionally biased region" description="Low complexity" evidence="1">
    <location>
        <begin position="143"/>
        <end position="160"/>
    </location>
</feature>
<name>A0A388LXN8_CHABU</name>